<organism evidence="2 3">
    <name type="scientific">Iris pallida</name>
    <name type="common">Sweet iris</name>
    <dbReference type="NCBI Taxonomy" id="29817"/>
    <lineage>
        <taxon>Eukaryota</taxon>
        <taxon>Viridiplantae</taxon>
        <taxon>Streptophyta</taxon>
        <taxon>Embryophyta</taxon>
        <taxon>Tracheophyta</taxon>
        <taxon>Spermatophyta</taxon>
        <taxon>Magnoliopsida</taxon>
        <taxon>Liliopsida</taxon>
        <taxon>Asparagales</taxon>
        <taxon>Iridaceae</taxon>
        <taxon>Iridoideae</taxon>
        <taxon>Irideae</taxon>
        <taxon>Iris</taxon>
    </lineage>
</organism>
<sequence length="65" mass="7541">MVTSRHPKLRTPFCLEQTGSHSFFPLQEIDIVISSCHLRQDTLLLLFTTLAYHIACIYLLFFSII</sequence>
<keyword evidence="3" id="KW-1185">Reference proteome</keyword>
<dbReference type="AlphaFoldDB" id="A0AAX6HJ23"/>
<keyword evidence="1" id="KW-1133">Transmembrane helix</keyword>
<protein>
    <submittedName>
        <fullName evidence="2">Uncharacterized protein</fullName>
    </submittedName>
</protein>
<keyword evidence="1" id="KW-0812">Transmembrane</keyword>
<feature type="transmembrane region" description="Helical" evidence="1">
    <location>
        <begin position="43"/>
        <end position="64"/>
    </location>
</feature>
<reference evidence="2" key="1">
    <citation type="journal article" date="2023" name="GigaByte">
        <title>Genome assembly of the bearded iris, Iris pallida Lam.</title>
        <authorList>
            <person name="Bruccoleri R.E."/>
            <person name="Oakeley E.J."/>
            <person name="Faust A.M.E."/>
            <person name="Altorfer M."/>
            <person name="Dessus-Babus S."/>
            <person name="Burckhardt D."/>
            <person name="Oertli M."/>
            <person name="Naumann U."/>
            <person name="Petersen F."/>
            <person name="Wong J."/>
        </authorList>
    </citation>
    <scope>NUCLEOTIDE SEQUENCE</scope>
    <source>
        <strain evidence="2">GSM-AAB239-AS_SAM_17_03QT</strain>
    </source>
</reference>
<evidence type="ECO:0000256" key="1">
    <source>
        <dbReference type="SAM" id="Phobius"/>
    </source>
</evidence>
<dbReference type="Proteomes" id="UP001140949">
    <property type="component" value="Unassembled WGS sequence"/>
</dbReference>
<evidence type="ECO:0000313" key="2">
    <source>
        <dbReference type="EMBL" id="KAJ6841056.1"/>
    </source>
</evidence>
<reference evidence="2" key="2">
    <citation type="submission" date="2023-04" db="EMBL/GenBank/DDBJ databases">
        <authorList>
            <person name="Bruccoleri R.E."/>
            <person name="Oakeley E.J."/>
            <person name="Faust A.-M."/>
            <person name="Dessus-Babus S."/>
            <person name="Altorfer M."/>
            <person name="Burckhardt D."/>
            <person name="Oertli M."/>
            <person name="Naumann U."/>
            <person name="Petersen F."/>
            <person name="Wong J."/>
        </authorList>
    </citation>
    <scope>NUCLEOTIDE SEQUENCE</scope>
    <source>
        <strain evidence="2">GSM-AAB239-AS_SAM_17_03QT</strain>
        <tissue evidence="2">Leaf</tissue>
    </source>
</reference>
<accession>A0AAX6HJ23</accession>
<evidence type="ECO:0000313" key="3">
    <source>
        <dbReference type="Proteomes" id="UP001140949"/>
    </source>
</evidence>
<keyword evidence="1" id="KW-0472">Membrane</keyword>
<dbReference type="EMBL" id="JANAVB010008813">
    <property type="protein sequence ID" value="KAJ6841056.1"/>
    <property type="molecule type" value="Genomic_DNA"/>
</dbReference>
<proteinExistence type="predicted"/>
<gene>
    <name evidence="2" type="ORF">M6B38_308900</name>
</gene>
<comment type="caution">
    <text evidence="2">The sequence shown here is derived from an EMBL/GenBank/DDBJ whole genome shotgun (WGS) entry which is preliminary data.</text>
</comment>
<name>A0AAX6HJ23_IRIPA</name>